<dbReference type="InterPro" id="IPR050738">
    <property type="entry name" value="Sulfatase"/>
</dbReference>
<evidence type="ECO:0000313" key="8">
    <source>
        <dbReference type="Proteomes" id="UP000315647"/>
    </source>
</evidence>
<keyword evidence="5" id="KW-0732">Signal</keyword>
<dbReference type="SUPFAM" id="SSF53649">
    <property type="entry name" value="Alkaline phosphatase-like"/>
    <property type="match status" value="1"/>
</dbReference>
<feature type="domain" description="Sulfatase N-terminal" evidence="6">
    <location>
        <begin position="32"/>
        <end position="315"/>
    </location>
</feature>
<dbReference type="GO" id="GO:0046872">
    <property type="term" value="F:metal ion binding"/>
    <property type="evidence" value="ECO:0007669"/>
    <property type="project" value="UniProtKB-KW"/>
</dbReference>
<dbReference type="Gene3D" id="3.40.720.10">
    <property type="entry name" value="Alkaline Phosphatase, subunit A"/>
    <property type="match status" value="1"/>
</dbReference>
<organism evidence="7 8">
    <name type="scientific">Gimesia panareensis</name>
    <dbReference type="NCBI Taxonomy" id="2527978"/>
    <lineage>
        <taxon>Bacteria</taxon>
        <taxon>Pseudomonadati</taxon>
        <taxon>Planctomycetota</taxon>
        <taxon>Planctomycetia</taxon>
        <taxon>Planctomycetales</taxon>
        <taxon>Planctomycetaceae</taxon>
        <taxon>Gimesia</taxon>
    </lineage>
</organism>
<evidence type="ECO:0000259" key="6">
    <source>
        <dbReference type="Pfam" id="PF00884"/>
    </source>
</evidence>
<dbReference type="AlphaFoldDB" id="A0A517Q9U4"/>
<evidence type="ECO:0000256" key="3">
    <source>
        <dbReference type="ARBA" id="ARBA00022801"/>
    </source>
</evidence>
<keyword evidence="4" id="KW-0106">Calcium</keyword>
<name>A0A517Q9U4_9PLAN</name>
<gene>
    <name evidence="7" type="ORF">Enr10x_37440</name>
</gene>
<proteinExistence type="inferred from homology"/>
<evidence type="ECO:0000313" key="7">
    <source>
        <dbReference type="EMBL" id="QDT28402.1"/>
    </source>
</evidence>
<sequence precursor="true">MHQRNKQSSWFVWCLLVATCLMLSPAVVAGPPNILLIVSEDNGPELGCYGDPYAQTPHLDQLAAEGVRFEHAFVPYSVCSPSRACFLTGRYPHQNGQIGLATHKFAMYRKETPNFVTLLKQKGYYTGLIGKLHVNPESAFPFDYRAIPGANFNRRQPVTAYADKASEFFQQAKTRPWFLSVNFPDAHLPFLKQVHGRPAQPLSADDVKPMPWVGVDTPRVREQVANYYNCLARLDTGVGLLLDELEKTGTAVNTLVIYIGDHGAQFPRGKGSVYEGGLRVPLIVRWPGVAQPGLVRTELVSTVDLLPTALAAAGMEVPQDLPGRDLKPLLTAGSVKDWREYIFGFTTGSFPRNCYIQHSLRDKRYKLISNPRPGTKNLIAGSYLDESHPHFVISGATAADQKTISPQVKAAFTRWSTPPRYELYDLQQDPYEWNNLEDDPDYAETKQRLIDALTALQQQTRDPFLDQGNVEAFVKEQLAHRDMKYSQQKQFRWSYLDAFADWRAAQPN</sequence>
<dbReference type="PANTHER" id="PTHR42693">
    <property type="entry name" value="ARYLSULFATASE FAMILY MEMBER"/>
    <property type="match status" value="1"/>
</dbReference>
<dbReference type="InterPro" id="IPR024607">
    <property type="entry name" value="Sulfatase_CS"/>
</dbReference>
<dbReference type="Proteomes" id="UP000315647">
    <property type="component" value="Chromosome"/>
</dbReference>
<dbReference type="PANTHER" id="PTHR42693:SF53">
    <property type="entry name" value="ENDO-4-O-SULFATASE"/>
    <property type="match status" value="1"/>
</dbReference>
<evidence type="ECO:0000256" key="5">
    <source>
        <dbReference type="SAM" id="SignalP"/>
    </source>
</evidence>
<dbReference type="RefSeq" id="WP_145450914.1">
    <property type="nucleotide sequence ID" value="NZ_CP037421.1"/>
</dbReference>
<protein>
    <submittedName>
        <fullName evidence="7">Arylsulfatase</fullName>
        <ecNumber evidence="7">3.1.6.1</ecNumber>
    </submittedName>
</protein>
<dbReference type="PROSITE" id="PS00523">
    <property type="entry name" value="SULFATASE_1"/>
    <property type="match status" value="1"/>
</dbReference>
<evidence type="ECO:0000256" key="1">
    <source>
        <dbReference type="ARBA" id="ARBA00008779"/>
    </source>
</evidence>
<feature type="signal peptide" evidence="5">
    <location>
        <begin position="1"/>
        <end position="29"/>
    </location>
</feature>
<feature type="chain" id="PRO_5022124553" evidence="5">
    <location>
        <begin position="30"/>
        <end position="508"/>
    </location>
</feature>
<dbReference type="EC" id="3.1.6.1" evidence="7"/>
<dbReference type="GO" id="GO:0004065">
    <property type="term" value="F:arylsulfatase activity"/>
    <property type="evidence" value="ECO:0007669"/>
    <property type="project" value="UniProtKB-EC"/>
</dbReference>
<dbReference type="InterPro" id="IPR000917">
    <property type="entry name" value="Sulfatase_N"/>
</dbReference>
<keyword evidence="3 7" id="KW-0378">Hydrolase</keyword>
<accession>A0A517Q9U4</accession>
<dbReference type="Pfam" id="PF00884">
    <property type="entry name" value="Sulfatase"/>
    <property type="match status" value="1"/>
</dbReference>
<dbReference type="EMBL" id="CP037421">
    <property type="protein sequence ID" value="QDT28402.1"/>
    <property type="molecule type" value="Genomic_DNA"/>
</dbReference>
<comment type="similarity">
    <text evidence="1">Belongs to the sulfatase family.</text>
</comment>
<evidence type="ECO:0000256" key="2">
    <source>
        <dbReference type="ARBA" id="ARBA00022723"/>
    </source>
</evidence>
<dbReference type="InterPro" id="IPR017850">
    <property type="entry name" value="Alkaline_phosphatase_core_sf"/>
</dbReference>
<keyword evidence="8" id="KW-1185">Reference proteome</keyword>
<keyword evidence="2" id="KW-0479">Metal-binding</keyword>
<reference evidence="7 8" key="1">
    <citation type="submission" date="2019-03" db="EMBL/GenBank/DDBJ databases">
        <title>Deep-cultivation of Planctomycetes and their phenomic and genomic characterization uncovers novel biology.</title>
        <authorList>
            <person name="Wiegand S."/>
            <person name="Jogler M."/>
            <person name="Boedeker C."/>
            <person name="Pinto D."/>
            <person name="Vollmers J."/>
            <person name="Rivas-Marin E."/>
            <person name="Kohn T."/>
            <person name="Peeters S.H."/>
            <person name="Heuer A."/>
            <person name="Rast P."/>
            <person name="Oberbeckmann S."/>
            <person name="Bunk B."/>
            <person name="Jeske O."/>
            <person name="Meyerdierks A."/>
            <person name="Storesund J.E."/>
            <person name="Kallscheuer N."/>
            <person name="Luecker S."/>
            <person name="Lage O.M."/>
            <person name="Pohl T."/>
            <person name="Merkel B.J."/>
            <person name="Hornburger P."/>
            <person name="Mueller R.-W."/>
            <person name="Bruemmer F."/>
            <person name="Labrenz M."/>
            <person name="Spormann A.M."/>
            <person name="Op den Camp H."/>
            <person name="Overmann J."/>
            <person name="Amann R."/>
            <person name="Jetten M.S.M."/>
            <person name="Mascher T."/>
            <person name="Medema M.H."/>
            <person name="Devos D.P."/>
            <person name="Kaster A.-K."/>
            <person name="Ovreas L."/>
            <person name="Rohde M."/>
            <person name="Galperin M.Y."/>
            <person name="Jogler C."/>
        </authorList>
    </citation>
    <scope>NUCLEOTIDE SEQUENCE [LARGE SCALE GENOMIC DNA]</scope>
    <source>
        <strain evidence="7 8">Enr10</strain>
    </source>
</reference>
<evidence type="ECO:0000256" key="4">
    <source>
        <dbReference type="ARBA" id="ARBA00022837"/>
    </source>
</evidence>
<dbReference type="CDD" id="cd16027">
    <property type="entry name" value="SGSH"/>
    <property type="match status" value="1"/>
</dbReference>